<dbReference type="GO" id="GO:0030833">
    <property type="term" value="P:regulation of actin filament polymerization"/>
    <property type="evidence" value="ECO:0007669"/>
    <property type="project" value="TreeGrafter"/>
</dbReference>
<evidence type="ECO:0000256" key="5">
    <source>
        <dbReference type="ARBA" id="ARBA00038052"/>
    </source>
</evidence>
<dbReference type="EMBL" id="JARGDH010000002">
    <property type="protein sequence ID" value="KAL0277615.1"/>
    <property type="molecule type" value="Genomic_DNA"/>
</dbReference>
<evidence type="ECO:0000256" key="2">
    <source>
        <dbReference type="ARBA" id="ARBA00022490"/>
    </source>
</evidence>
<evidence type="ECO:0000256" key="7">
    <source>
        <dbReference type="ARBA" id="ARBA00062335"/>
    </source>
</evidence>
<evidence type="ECO:0000313" key="10">
    <source>
        <dbReference type="EMBL" id="KAL0277615.1"/>
    </source>
</evidence>
<dbReference type="PANTHER" id="PTHR10829">
    <property type="entry name" value="CORTACTIN AND DREBRIN"/>
    <property type="match status" value="1"/>
</dbReference>
<evidence type="ECO:0000259" key="9">
    <source>
        <dbReference type="PROSITE" id="PS51263"/>
    </source>
</evidence>
<keyword evidence="3" id="KW-0009">Actin-binding</keyword>
<dbReference type="PANTHER" id="PTHR10829:SF29">
    <property type="entry name" value="COACTOSIN-LIKE PROTEIN"/>
    <property type="match status" value="1"/>
</dbReference>
<comment type="function">
    <text evidence="6">Binds to F-actin in a calcium-independent manner. Has no direct effect on actin depolymerization. Acts as a chaperone for ALOX5 (5LO), influencing both its stability and activity in leukotrienes synthesis.</text>
</comment>
<dbReference type="InterPro" id="IPR002108">
    <property type="entry name" value="ADF-H"/>
</dbReference>
<dbReference type="Gene3D" id="3.40.20.10">
    <property type="entry name" value="Severin"/>
    <property type="match status" value="1"/>
</dbReference>
<dbReference type="GO" id="GO:0030427">
    <property type="term" value="C:site of polarized growth"/>
    <property type="evidence" value="ECO:0007669"/>
    <property type="project" value="TreeGrafter"/>
</dbReference>
<proteinExistence type="inferred from homology"/>
<dbReference type="GO" id="GO:0051015">
    <property type="term" value="F:actin filament binding"/>
    <property type="evidence" value="ECO:0007669"/>
    <property type="project" value="TreeGrafter"/>
</dbReference>
<dbReference type="GO" id="GO:0030864">
    <property type="term" value="C:cortical actin cytoskeleton"/>
    <property type="evidence" value="ECO:0007669"/>
    <property type="project" value="TreeGrafter"/>
</dbReference>
<comment type="subcellular location">
    <subcellularLocation>
        <location evidence="1">Cytoplasm</location>
        <location evidence="1">Cytoskeleton</location>
    </subcellularLocation>
</comment>
<dbReference type="SUPFAM" id="SSF55753">
    <property type="entry name" value="Actin depolymerizing proteins"/>
    <property type="match status" value="1"/>
</dbReference>
<gene>
    <name evidence="10" type="ORF">PYX00_004847</name>
</gene>
<dbReference type="SMART" id="SM00102">
    <property type="entry name" value="ADF"/>
    <property type="match status" value="1"/>
</dbReference>
<dbReference type="PROSITE" id="PS51263">
    <property type="entry name" value="ADF_H"/>
    <property type="match status" value="1"/>
</dbReference>
<comment type="similarity">
    <text evidence="5">Belongs to the actin-binding proteins ADF family. Coactosin subfamily.</text>
</comment>
<organism evidence="10">
    <name type="scientific">Menopon gallinae</name>
    <name type="common">poultry shaft louse</name>
    <dbReference type="NCBI Taxonomy" id="328185"/>
    <lineage>
        <taxon>Eukaryota</taxon>
        <taxon>Metazoa</taxon>
        <taxon>Ecdysozoa</taxon>
        <taxon>Arthropoda</taxon>
        <taxon>Hexapoda</taxon>
        <taxon>Insecta</taxon>
        <taxon>Pterygota</taxon>
        <taxon>Neoptera</taxon>
        <taxon>Paraneoptera</taxon>
        <taxon>Psocodea</taxon>
        <taxon>Troctomorpha</taxon>
        <taxon>Phthiraptera</taxon>
        <taxon>Amblycera</taxon>
        <taxon>Menoponidae</taxon>
        <taxon>Menopon</taxon>
    </lineage>
</organism>
<keyword evidence="4" id="KW-0206">Cytoskeleton</keyword>
<evidence type="ECO:0000256" key="8">
    <source>
        <dbReference type="ARBA" id="ARBA00068121"/>
    </source>
</evidence>
<feature type="domain" description="ADF-H" evidence="9">
    <location>
        <begin position="42"/>
        <end position="170"/>
    </location>
</feature>
<dbReference type="CDD" id="cd11282">
    <property type="entry name" value="ADF_coactosin_like"/>
    <property type="match status" value="1"/>
</dbReference>
<dbReference type="Pfam" id="PF00241">
    <property type="entry name" value="Cofilin_ADF"/>
    <property type="match status" value="1"/>
</dbReference>
<evidence type="ECO:0000256" key="6">
    <source>
        <dbReference type="ARBA" id="ARBA00058385"/>
    </source>
</evidence>
<protein>
    <recommendedName>
        <fullName evidence="8">Coactosin-like protein</fullName>
    </recommendedName>
</protein>
<evidence type="ECO:0000256" key="4">
    <source>
        <dbReference type="ARBA" id="ARBA00023212"/>
    </source>
</evidence>
<keyword evidence="2" id="KW-0963">Cytoplasm</keyword>
<comment type="caution">
    <text evidence="10">The sequence shown here is derived from an EMBL/GenBank/DDBJ whole genome shotgun (WGS) entry which is preliminary data.</text>
</comment>
<name>A0AAW2I838_9NEOP</name>
<dbReference type="InterPro" id="IPR029006">
    <property type="entry name" value="ADF-H/Gelsolin-like_dom_sf"/>
</dbReference>
<evidence type="ECO:0000256" key="3">
    <source>
        <dbReference type="ARBA" id="ARBA00023203"/>
    </source>
</evidence>
<dbReference type="FunFam" id="3.40.20.10:FF:000018">
    <property type="entry name" value="Coactosin-like 1"/>
    <property type="match status" value="1"/>
</dbReference>
<evidence type="ECO:0000256" key="1">
    <source>
        <dbReference type="ARBA" id="ARBA00004245"/>
    </source>
</evidence>
<reference evidence="10" key="1">
    <citation type="journal article" date="2024" name="Gigascience">
        <title>Chromosome-level genome of the poultry shaft louse Menopon gallinae provides insight into the host-switching and adaptive evolution of parasitic lice.</title>
        <authorList>
            <person name="Xu Y."/>
            <person name="Ma L."/>
            <person name="Liu S."/>
            <person name="Liang Y."/>
            <person name="Liu Q."/>
            <person name="He Z."/>
            <person name="Tian L."/>
            <person name="Duan Y."/>
            <person name="Cai W."/>
            <person name="Li H."/>
            <person name="Song F."/>
        </authorList>
    </citation>
    <scope>NUCLEOTIDE SEQUENCE</scope>
    <source>
        <strain evidence="10">Cailab_2023a</strain>
    </source>
</reference>
<dbReference type="AlphaFoldDB" id="A0AAW2I838"/>
<dbReference type="GO" id="GO:0005884">
    <property type="term" value="C:actin filament"/>
    <property type="evidence" value="ECO:0007669"/>
    <property type="project" value="TreeGrafter"/>
</dbReference>
<sequence length="185" mass="21208">MVQYKKTAFNLGTVNFWWKYFTDMLVDQMLTEHVRNFTVPKHTSIDASAVKAAYEDVRSDSTDTKWAVLKYEGTTIIPASKGTDFQDFKRQFGDNERCYGYIRLQTGDEMSKRTKFILITWVGRNVGVMHRAKVTNDKSLVKEIITGYATEFQIENSSELDETFFVEELSKIGGTKYGTGVVEMS</sequence>
<comment type="subunit">
    <text evidence="7">Interacts with 5-lipoxygenase (ALOX5/5LO) in a calcium-independent manner. Binds to F-actin with a stoichiometry of 1:2.</text>
</comment>
<accession>A0AAW2I838</accession>